<evidence type="ECO:0000259" key="9">
    <source>
        <dbReference type="Pfam" id="PF00479"/>
    </source>
</evidence>
<dbReference type="UniPathway" id="UPA00115">
    <property type="reaction ID" value="UER00408"/>
</dbReference>
<feature type="domain" description="Glucose-6-phosphate dehydrogenase C-terminal" evidence="10">
    <location>
        <begin position="207"/>
        <end position="481"/>
    </location>
</feature>
<dbReference type="AlphaFoldDB" id="G7Y5F2"/>
<evidence type="ECO:0000256" key="5">
    <source>
        <dbReference type="ARBA" id="ARBA00023002"/>
    </source>
</evidence>
<name>G7Y5F2_CLOSI</name>
<comment type="similarity">
    <text evidence="2 8">Belongs to the glucose-6-phosphate dehydrogenase family.</text>
</comment>
<proteinExistence type="inferred from homology"/>
<accession>G7Y5F2</accession>
<dbReference type="PANTHER" id="PTHR23429:SF0">
    <property type="entry name" value="GLUCOSE-6-PHOSPHATE 1-DEHYDROGENASE"/>
    <property type="match status" value="1"/>
</dbReference>
<evidence type="ECO:0000259" key="10">
    <source>
        <dbReference type="Pfam" id="PF02781"/>
    </source>
</evidence>
<dbReference type="HAMAP" id="MF_00966">
    <property type="entry name" value="G6PD"/>
    <property type="match status" value="1"/>
</dbReference>
<dbReference type="PANTHER" id="PTHR23429">
    <property type="entry name" value="GLUCOSE-6-PHOSPHATE 1-DEHYDROGENASE G6PD"/>
    <property type="match status" value="1"/>
</dbReference>
<dbReference type="Pfam" id="PF00479">
    <property type="entry name" value="G6PD_N"/>
    <property type="match status" value="1"/>
</dbReference>
<dbReference type="InterPro" id="IPR022674">
    <property type="entry name" value="G6P_DH_NAD-bd"/>
</dbReference>
<keyword evidence="12" id="KW-1185">Reference proteome</keyword>
<dbReference type="GO" id="GO:0004345">
    <property type="term" value="F:glucose-6-phosphate dehydrogenase activity"/>
    <property type="evidence" value="ECO:0007669"/>
    <property type="project" value="UniProtKB-EC"/>
</dbReference>
<evidence type="ECO:0000313" key="12">
    <source>
        <dbReference type="Proteomes" id="UP000008909"/>
    </source>
</evidence>
<dbReference type="GO" id="GO:0009051">
    <property type="term" value="P:pentose-phosphate shunt, oxidative branch"/>
    <property type="evidence" value="ECO:0007669"/>
    <property type="project" value="TreeGrafter"/>
</dbReference>
<reference key="2">
    <citation type="submission" date="2011-10" db="EMBL/GenBank/DDBJ databases">
        <title>The genome and transcriptome sequence of Clonorchis sinensis provide insights into the carcinogenic liver fluke.</title>
        <authorList>
            <person name="Wang X."/>
            <person name="Huang Y."/>
            <person name="Chen W."/>
            <person name="Liu H."/>
            <person name="Guo L."/>
            <person name="Chen Y."/>
            <person name="Luo F."/>
            <person name="Zhou W."/>
            <person name="Sun J."/>
            <person name="Mao Q."/>
            <person name="Liang P."/>
            <person name="Zhou C."/>
            <person name="Tian Y."/>
            <person name="Men J."/>
            <person name="Lv X."/>
            <person name="Huang L."/>
            <person name="Zhou J."/>
            <person name="Hu Y."/>
            <person name="Li R."/>
            <person name="Zhang F."/>
            <person name="Lei H."/>
            <person name="Li X."/>
            <person name="Hu X."/>
            <person name="Liang C."/>
            <person name="Xu J."/>
            <person name="Wu Z."/>
            <person name="Yu X."/>
        </authorList>
    </citation>
    <scope>NUCLEOTIDE SEQUENCE</scope>
    <source>
        <strain>Henan</strain>
    </source>
</reference>
<feature type="domain" description="Glucose-6-phosphate dehydrogenase NAD-binding" evidence="9">
    <location>
        <begin position="28"/>
        <end position="204"/>
    </location>
</feature>
<evidence type="ECO:0000256" key="4">
    <source>
        <dbReference type="ARBA" id="ARBA00022857"/>
    </source>
</evidence>
<sequence>MSASGISDCLDLIKETIEEDQAHTHVIVVFGASGDLAKKKTYPCIWWLFRDGLLPVKTYVIGYARSPLSVVKIRSHSEPYMKVLPDNLELFEDFWSRNYYIQGDYSDSAGFQELNQFIETNWGKQVNRVFYLAVPPTVYMPITSNIHKCCMSEGPAVWTRLIIEKPFGHDLSSSNALSAHLAERFTESQIYRIDHYLGKEMVQNLVMLRFANHILNSLWNCDHIDNVTISFKEPFGTEGRGGYFDQFGIIRDVVQNHLMQILSLVAMEQPKSLRADDIRNEKVKALRSVQPVSLNDVVVGQYVADPKATEPPASLGYTDDPTVPNDSITPTYVCMLLRLNTERWRNVPFVLRAGKALNERKAEVRIQFKDLSLMLFGSDPTPRNELVIRVQPDEAVYMKLNTKSPGMKFHTEETELDLTYSKRYQHVKLPDAYERLLLDVFCGIQTNFVRNDELEEAWRILTPVLEQLEKNRVKPLPYIYGRCPNFRYDDYVFCKVRIVENVAFSMFLASSTSHVDSRVILRGDAATFSAASSDENLVELEYADDIVLVFQEAKMAQVFLDELTKVIPSFVNYRYMNSTYTFCNVTPRTIKINVNFTRLSVEIVIAEKGPNIQSFGKYPKLMKLLLILRQQFRFKELTTLNITTPGYPPSSSVRAYITAFSRRHNRLAASDERLE</sequence>
<dbReference type="SUPFAM" id="SSF51735">
    <property type="entry name" value="NAD(P)-binding Rossmann-fold domains"/>
    <property type="match status" value="1"/>
</dbReference>
<dbReference type="InterPro" id="IPR022675">
    <property type="entry name" value="G6P_DH_C"/>
</dbReference>
<comment type="function">
    <text evidence="8">Catalyzes the rate-limiting step of the oxidative pentose-phosphate pathway, which represents a route for the dissimilation of carbohydrates besides glycolysis.</text>
</comment>
<evidence type="ECO:0000256" key="1">
    <source>
        <dbReference type="ARBA" id="ARBA00004937"/>
    </source>
</evidence>
<dbReference type="SUPFAM" id="SSF55347">
    <property type="entry name" value="Glyceraldehyde-3-phosphate dehydrogenase-like, C-terminal domain"/>
    <property type="match status" value="1"/>
</dbReference>
<keyword evidence="4 8" id="KW-0521">NADP</keyword>
<evidence type="ECO:0000256" key="7">
    <source>
        <dbReference type="ARBA" id="ARBA00047696"/>
    </source>
</evidence>
<reference evidence="11" key="1">
    <citation type="journal article" date="2011" name="Genome Biol.">
        <title>The draft genome of the carcinogenic human liver fluke Clonorchis sinensis.</title>
        <authorList>
            <person name="Wang X."/>
            <person name="Chen W."/>
            <person name="Huang Y."/>
            <person name="Sun J."/>
            <person name="Men J."/>
            <person name="Liu H."/>
            <person name="Luo F."/>
            <person name="Guo L."/>
            <person name="Lv X."/>
            <person name="Deng C."/>
            <person name="Zhou C."/>
            <person name="Fan Y."/>
            <person name="Li X."/>
            <person name="Huang L."/>
            <person name="Hu Y."/>
            <person name="Liang C."/>
            <person name="Hu X."/>
            <person name="Xu J."/>
            <person name="Yu X."/>
        </authorList>
    </citation>
    <scope>NUCLEOTIDE SEQUENCE [LARGE SCALE GENOMIC DNA]</scope>
    <source>
        <strain evidence="11">Henan</strain>
    </source>
</reference>
<evidence type="ECO:0000313" key="11">
    <source>
        <dbReference type="EMBL" id="GAA48188.1"/>
    </source>
</evidence>
<evidence type="ECO:0000256" key="3">
    <source>
        <dbReference type="ARBA" id="ARBA00022526"/>
    </source>
</evidence>
<dbReference type="InterPro" id="IPR001282">
    <property type="entry name" value="G6P_DH"/>
</dbReference>
<dbReference type="GO" id="GO:0006006">
    <property type="term" value="P:glucose metabolic process"/>
    <property type="evidence" value="ECO:0007669"/>
    <property type="project" value="UniProtKB-KW"/>
</dbReference>
<keyword evidence="3 8" id="KW-0313">Glucose metabolism</keyword>
<keyword evidence="6 8" id="KW-0119">Carbohydrate metabolism</keyword>
<dbReference type="InterPro" id="IPR036291">
    <property type="entry name" value="NAD(P)-bd_dom_sf"/>
</dbReference>
<organism evidence="11 12">
    <name type="scientific">Clonorchis sinensis</name>
    <name type="common">Chinese liver fluke</name>
    <dbReference type="NCBI Taxonomy" id="79923"/>
    <lineage>
        <taxon>Eukaryota</taxon>
        <taxon>Metazoa</taxon>
        <taxon>Spiralia</taxon>
        <taxon>Lophotrochozoa</taxon>
        <taxon>Platyhelminthes</taxon>
        <taxon>Trematoda</taxon>
        <taxon>Digenea</taxon>
        <taxon>Opisthorchiida</taxon>
        <taxon>Opisthorchiata</taxon>
        <taxon>Opisthorchiidae</taxon>
        <taxon>Clonorchis</taxon>
    </lineage>
</organism>
<evidence type="ECO:0000256" key="6">
    <source>
        <dbReference type="ARBA" id="ARBA00023277"/>
    </source>
</evidence>
<dbReference type="Pfam" id="PF02781">
    <property type="entry name" value="G6PD_C"/>
    <property type="match status" value="1"/>
</dbReference>
<keyword evidence="5 8" id="KW-0560">Oxidoreductase</keyword>
<dbReference type="EMBL" id="DF142874">
    <property type="protein sequence ID" value="GAA48188.1"/>
    <property type="molecule type" value="Genomic_DNA"/>
</dbReference>
<evidence type="ECO:0000256" key="2">
    <source>
        <dbReference type="ARBA" id="ARBA00009975"/>
    </source>
</evidence>
<dbReference type="InterPro" id="IPR019796">
    <property type="entry name" value="G6P_DH_AS"/>
</dbReference>
<gene>
    <name evidence="11" type="ORF">CLF_101292</name>
</gene>
<dbReference type="PROSITE" id="PS00069">
    <property type="entry name" value="G6P_DEHYDROGENASE"/>
    <property type="match status" value="1"/>
</dbReference>
<dbReference type="NCBIfam" id="TIGR00871">
    <property type="entry name" value="zwf"/>
    <property type="match status" value="1"/>
</dbReference>
<evidence type="ECO:0000256" key="8">
    <source>
        <dbReference type="RuleBase" id="RU362120"/>
    </source>
</evidence>
<dbReference type="GO" id="GO:0050661">
    <property type="term" value="F:NADP binding"/>
    <property type="evidence" value="ECO:0007669"/>
    <property type="project" value="InterPro"/>
</dbReference>
<dbReference type="PRINTS" id="PR00079">
    <property type="entry name" value="G6PDHDRGNASE"/>
</dbReference>
<dbReference type="GO" id="GO:0005829">
    <property type="term" value="C:cytosol"/>
    <property type="evidence" value="ECO:0007669"/>
    <property type="project" value="TreeGrafter"/>
</dbReference>
<comment type="pathway">
    <text evidence="1 8">Carbohydrate degradation; pentose phosphate pathway; D-ribulose 5-phosphate from D-glucose 6-phosphate (oxidative stage): step 1/3.</text>
</comment>
<protein>
    <recommendedName>
        <fullName evidence="8">Glucose-6-phosphate 1-dehydrogenase</fullName>
        <ecNumber evidence="8">1.1.1.49</ecNumber>
    </recommendedName>
</protein>
<comment type="catalytic activity">
    <reaction evidence="7">
        <text>D-glucose 6-phosphate + NADP(+) = 6-phospho-D-glucono-1,5-lactone + NADPH + H(+)</text>
        <dbReference type="Rhea" id="RHEA:15841"/>
        <dbReference type="ChEBI" id="CHEBI:15378"/>
        <dbReference type="ChEBI" id="CHEBI:57783"/>
        <dbReference type="ChEBI" id="CHEBI:57955"/>
        <dbReference type="ChEBI" id="CHEBI:58349"/>
        <dbReference type="ChEBI" id="CHEBI:61548"/>
        <dbReference type="EC" id="1.1.1.49"/>
    </reaction>
    <physiologicalReaction direction="left-to-right" evidence="7">
        <dbReference type="Rhea" id="RHEA:15842"/>
    </physiologicalReaction>
</comment>
<dbReference type="EC" id="1.1.1.49" evidence="8"/>
<dbReference type="Gene3D" id="3.30.360.10">
    <property type="entry name" value="Dihydrodipicolinate Reductase, domain 2"/>
    <property type="match status" value="1"/>
</dbReference>
<dbReference type="Proteomes" id="UP000008909">
    <property type="component" value="Unassembled WGS sequence"/>
</dbReference>
<dbReference type="Gene3D" id="3.40.50.720">
    <property type="entry name" value="NAD(P)-binding Rossmann-like Domain"/>
    <property type="match status" value="1"/>
</dbReference>